<sequence length="268" mass="29322">MAQAVGQWFISLLALIFIPRIKAEQQVPDVLRCRRCKECQLTSYGGSISKDDGASMPSSASSSSFGPAVLGRPWDLIPSCQQCQGCNTHLESIKTGFKLYNRTFALEPPMSSSSTYVFQATTDLLPPGQRAVVKVFCVPPSDDTWSLLSAVDRIQACSARAYKRTQLVLALYHIGQDCGMTDLLPKMWVANVTGVIPGDGKASGRVISWLALWAERVQGLSLRSFLSASQLPPQLVMDTMHRKLNSTQVVLAAIFDLLTSQRDGHTKI</sequence>
<feature type="signal peptide" evidence="1">
    <location>
        <begin position="1"/>
        <end position="23"/>
    </location>
</feature>
<reference evidence="2" key="1">
    <citation type="submission" date="2021-01" db="EMBL/GenBank/DDBJ databases">
        <authorList>
            <person name="Corre E."/>
            <person name="Pelletier E."/>
            <person name="Niang G."/>
            <person name="Scheremetjew M."/>
            <person name="Finn R."/>
            <person name="Kale V."/>
            <person name="Holt S."/>
            <person name="Cochrane G."/>
            <person name="Meng A."/>
            <person name="Brown T."/>
            <person name="Cohen L."/>
        </authorList>
    </citation>
    <scope>NUCLEOTIDE SEQUENCE</scope>
    <source>
        <strain evidence="2">CCMP1320</strain>
    </source>
</reference>
<evidence type="ECO:0000256" key="1">
    <source>
        <dbReference type="SAM" id="SignalP"/>
    </source>
</evidence>
<dbReference type="AlphaFoldDB" id="A0A7S3QRI4"/>
<evidence type="ECO:0000313" key="2">
    <source>
        <dbReference type="EMBL" id="CAE0490361.1"/>
    </source>
</evidence>
<feature type="chain" id="PRO_5031309357" evidence="1">
    <location>
        <begin position="24"/>
        <end position="268"/>
    </location>
</feature>
<gene>
    <name evidence="2" type="ORF">DTER00134_LOCUS5433</name>
</gene>
<accession>A0A7S3QRI4</accession>
<protein>
    <submittedName>
        <fullName evidence="2">Uncharacterized protein</fullName>
    </submittedName>
</protein>
<organism evidence="2">
    <name type="scientific">Dunaliella tertiolecta</name>
    <name type="common">Green alga</name>
    <dbReference type="NCBI Taxonomy" id="3047"/>
    <lineage>
        <taxon>Eukaryota</taxon>
        <taxon>Viridiplantae</taxon>
        <taxon>Chlorophyta</taxon>
        <taxon>core chlorophytes</taxon>
        <taxon>Chlorophyceae</taxon>
        <taxon>CS clade</taxon>
        <taxon>Chlamydomonadales</taxon>
        <taxon>Dunaliellaceae</taxon>
        <taxon>Dunaliella</taxon>
    </lineage>
</organism>
<name>A0A7S3QRI4_DUNTE</name>
<dbReference type="EMBL" id="HBIP01009824">
    <property type="protein sequence ID" value="CAE0490361.1"/>
    <property type="molecule type" value="Transcribed_RNA"/>
</dbReference>
<proteinExistence type="predicted"/>
<keyword evidence="1" id="KW-0732">Signal</keyword>